<dbReference type="PROSITE" id="PS51257">
    <property type="entry name" value="PROKAR_LIPOPROTEIN"/>
    <property type="match status" value="1"/>
</dbReference>
<feature type="chain" id="PRO_5021831734" evidence="1">
    <location>
        <begin position="23"/>
        <end position="231"/>
    </location>
</feature>
<reference evidence="2 3" key="1">
    <citation type="submission" date="2019-07" db="EMBL/GenBank/DDBJ databases">
        <title>Genomic Encyclopedia of Type Strains, Phase I: the one thousand microbial genomes (KMG-I) project.</title>
        <authorList>
            <person name="Kyrpides N."/>
        </authorList>
    </citation>
    <scope>NUCLEOTIDE SEQUENCE [LARGE SCALE GENOMIC DNA]</scope>
    <source>
        <strain evidence="2 3">DSM 375</strain>
    </source>
</reference>
<keyword evidence="2" id="KW-0449">Lipoprotein</keyword>
<comment type="caution">
    <text evidence="2">The sequence shown here is derived from an EMBL/GenBank/DDBJ whole genome shotgun (WGS) entry which is preliminary data.</text>
</comment>
<keyword evidence="3" id="KW-1185">Reference proteome</keyword>
<proteinExistence type="predicted"/>
<name>A0A562I257_9GAMM</name>
<evidence type="ECO:0000313" key="2">
    <source>
        <dbReference type="EMBL" id="TWH64743.1"/>
    </source>
</evidence>
<gene>
    <name evidence="2" type="ORF">LX59_02090</name>
</gene>
<dbReference type="EMBL" id="VLKG01000007">
    <property type="protein sequence ID" value="TWH64743.1"/>
    <property type="molecule type" value="Genomic_DNA"/>
</dbReference>
<dbReference type="RefSeq" id="WP_144571790.1">
    <property type="nucleotide sequence ID" value="NZ_VLKG01000007.1"/>
</dbReference>
<dbReference type="Proteomes" id="UP000319627">
    <property type="component" value="Unassembled WGS sequence"/>
</dbReference>
<dbReference type="OrthoDB" id="8776561at2"/>
<dbReference type="AlphaFoldDB" id="A0A562I257"/>
<organism evidence="2 3">
    <name type="scientific">Azomonas agilis</name>
    <dbReference type="NCBI Taxonomy" id="116849"/>
    <lineage>
        <taxon>Bacteria</taxon>
        <taxon>Pseudomonadati</taxon>
        <taxon>Pseudomonadota</taxon>
        <taxon>Gammaproteobacteria</taxon>
        <taxon>Pseudomonadales</taxon>
        <taxon>Pseudomonadaceae</taxon>
        <taxon>Azomonas</taxon>
    </lineage>
</organism>
<accession>A0A562I257</accession>
<protein>
    <submittedName>
        <fullName evidence="2">Putative lipoprotein</fullName>
    </submittedName>
</protein>
<evidence type="ECO:0000313" key="3">
    <source>
        <dbReference type="Proteomes" id="UP000319627"/>
    </source>
</evidence>
<evidence type="ECO:0000256" key="1">
    <source>
        <dbReference type="SAM" id="SignalP"/>
    </source>
</evidence>
<feature type="signal peptide" evidence="1">
    <location>
        <begin position="1"/>
        <end position="22"/>
    </location>
</feature>
<sequence length="231" mass="25673">MIIKRLISLSFLLLLAGCQSFWSNTKEPSNGETRWQGELLLIQNQLWLRPCQEQRRFLLQTDPAFTQDAYDLFVDAGEPRLFADIQGYITAPAANSPAGEGGDGQLRVTRFYKLQPVHAQSCLNAKDQSLMLQASGNLPAWSMTITSQGLLLKQEGQPAQALPYLEEQLPGDQLSFSSAANGLEIELWISPQRCLNPQQKTLTHLSASLQINGQVHQGCAYFGEAKTRQQP</sequence>
<keyword evidence="1" id="KW-0732">Signal</keyword>